<dbReference type="EMBL" id="JBHSFV010000006">
    <property type="protein sequence ID" value="MFC4634605.1"/>
    <property type="molecule type" value="Genomic_DNA"/>
</dbReference>
<dbReference type="Gene3D" id="3.90.920.10">
    <property type="entry name" value="DNA primase, PRIM domain"/>
    <property type="match status" value="1"/>
</dbReference>
<dbReference type="CDD" id="cd04861">
    <property type="entry name" value="LigD_Pol_like"/>
    <property type="match status" value="1"/>
</dbReference>
<dbReference type="RefSeq" id="WP_379979020.1">
    <property type="nucleotide sequence ID" value="NZ_JBHSFV010000006.1"/>
</dbReference>
<protein>
    <submittedName>
        <fullName evidence="2">Non-homologous end-joining DNA ligase</fullName>
        <ecNumber evidence="2">6.5.1.1</ecNumber>
    </submittedName>
</protein>
<gene>
    <name evidence="2" type="primary">ligD</name>
    <name evidence="2" type="ORF">ACFO3O_11840</name>
</gene>
<dbReference type="Proteomes" id="UP001596043">
    <property type="component" value="Unassembled WGS sequence"/>
</dbReference>
<proteinExistence type="predicted"/>
<keyword evidence="2" id="KW-0436">Ligase</keyword>
<dbReference type="GO" id="GO:0003910">
    <property type="term" value="F:DNA ligase (ATP) activity"/>
    <property type="evidence" value="ECO:0007669"/>
    <property type="project" value="UniProtKB-EC"/>
</dbReference>
<keyword evidence="3" id="KW-1185">Reference proteome</keyword>
<dbReference type="NCBIfam" id="TIGR02778">
    <property type="entry name" value="ligD_pol"/>
    <property type="match status" value="1"/>
</dbReference>
<dbReference type="SUPFAM" id="SSF56747">
    <property type="entry name" value="Prim-pol domain"/>
    <property type="match status" value="1"/>
</dbReference>
<accession>A0ABV9HXY6</accession>
<dbReference type="PANTHER" id="PTHR42705">
    <property type="entry name" value="BIFUNCTIONAL NON-HOMOLOGOUS END JOINING PROTEIN LIGD"/>
    <property type="match status" value="1"/>
</dbReference>
<dbReference type="InterPro" id="IPR014145">
    <property type="entry name" value="LigD_pol_dom"/>
</dbReference>
<evidence type="ECO:0000313" key="3">
    <source>
        <dbReference type="Proteomes" id="UP001596043"/>
    </source>
</evidence>
<dbReference type="InterPro" id="IPR052171">
    <property type="entry name" value="NHEJ_LigD"/>
</dbReference>
<sequence length="299" mass="34480">MKANLSKINITHRNKVLFPESGITKNDLILYYDRIANHILPYLKNRPLTMQRFPEGIHKKGFFQKHIPNYFPDWITTTRIKKIGGWVEHVVCNSKETLLYLVEQDVITFHIPLSTVDYIELPDKLVFDLDPPKGNFKLAIKAARTLQNLLENELDFKTFVMTSGSKGLHVVAPLSQKDNFDEVHDFAKNIAQYICDKYPNDFTTAIRKNKREGKLYIDFLRNSYAQTSVSPFSVRAIENAPVATPIYWSELNDKSLNPQLHTIKNIFNRLEITDNPWKGFDINAISINDTKEKLVALIG</sequence>
<name>A0ABV9HXY6_9FLAO</name>
<dbReference type="Pfam" id="PF21686">
    <property type="entry name" value="LigD_Prim-Pol"/>
    <property type="match status" value="1"/>
</dbReference>
<evidence type="ECO:0000313" key="2">
    <source>
        <dbReference type="EMBL" id="MFC4634605.1"/>
    </source>
</evidence>
<dbReference type="EC" id="6.5.1.1" evidence="2"/>
<evidence type="ECO:0000259" key="1">
    <source>
        <dbReference type="Pfam" id="PF21686"/>
    </source>
</evidence>
<feature type="domain" description="DNA ligase D polymerase" evidence="1">
    <location>
        <begin position="24"/>
        <end position="277"/>
    </location>
</feature>
<organism evidence="2 3">
    <name type="scientific">Dokdonia ponticola</name>
    <dbReference type="NCBI Taxonomy" id="2041041"/>
    <lineage>
        <taxon>Bacteria</taxon>
        <taxon>Pseudomonadati</taxon>
        <taxon>Bacteroidota</taxon>
        <taxon>Flavobacteriia</taxon>
        <taxon>Flavobacteriales</taxon>
        <taxon>Flavobacteriaceae</taxon>
        <taxon>Dokdonia</taxon>
    </lineage>
</organism>
<comment type="caution">
    <text evidence="2">The sequence shown here is derived from an EMBL/GenBank/DDBJ whole genome shotgun (WGS) entry which is preliminary data.</text>
</comment>
<dbReference type="PANTHER" id="PTHR42705:SF2">
    <property type="entry name" value="BIFUNCTIONAL NON-HOMOLOGOUS END JOINING PROTEIN LIGD"/>
    <property type="match status" value="1"/>
</dbReference>
<reference evidence="3" key="1">
    <citation type="journal article" date="2019" name="Int. J. Syst. Evol. Microbiol.">
        <title>The Global Catalogue of Microorganisms (GCM) 10K type strain sequencing project: providing services to taxonomists for standard genome sequencing and annotation.</title>
        <authorList>
            <consortium name="The Broad Institute Genomics Platform"/>
            <consortium name="The Broad Institute Genome Sequencing Center for Infectious Disease"/>
            <person name="Wu L."/>
            <person name="Ma J."/>
        </authorList>
    </citation>
    <scope>NUCLEOTIDE SEQUENCE [LARGE SCALE GENOMIC DNA]</scope>
    <source>
        <strain evidence="3">YJ-61-S</strain>
    </source>
</reference>